<protein>
    <recommendedName>
        <fullName evidence="3 5">Regulatory protein RecX</fullName>
    </recommendedName>
</protein>
<dbReference type="AlphaFoldDB" id="A0A4V2PX51"/>
<comment type="function">
    <text evidence="5">Modulates RecA activity.</text>
</comment>
<evidence type="ECO:0000256" key="1">
    <source>
        <dbReference type="ARBA" id="ARBA00004496"/>
    </source>
</evidence>
<dbReference type="Pfam" id="PF02631">
    <property type="entry name" value="RecX_HTH2"/>
    <property type="match status" value="1"/>
</dbReference>
<evidence type="ECO:0000313" key="10">
    <source>
        <dbReference type="Proteomes" id="UP000294616"/>
    </source>
</evidence>
<feature type="domain" description="RecX first three-helical" evidence="8">
    <location>
        <begin position="36"/>
        <end position="72"/>
    </location>
</feature>
<evidence type="ECO:0000256" key="3">
    <source>
        <dbReference type="ARBA" id="ARBA00018111"/>
    </source>
</evidence>
<dbReference type="HAMAP" id="MF_01114">
    <property type="entry name" value="RecX"/>
    <property type="match status" value="1"/>
</dbReference>
<keyword evidence="4 5" id="KW-0963">Cytoplasm</keyword>
<comment type="caution">
    <text evidence="9">The sequence shown here is derived from an EMBL/GenBank/DDBJ whole genome shotgun (WGS) entry which is preliminary data.</text>
</comment>
<comment type="similarity">
    <text evidence="2 5">Belongs to the RecX family.</text>
</comment>
<evidence type="ECO:0000256" key="2">
    <source>
        <dbReference type="ARBA" id="ARBA00009695"/>
    </source>
</evidence>
<dbReference type="Gene3D" id="1.10.10.10">
    <property type="entry name" value="Winged helix-like DNA-binding domain superfamily/Winged helix DNA-binding domain"/>
    <property type="match status" value="3"/>
</dbReference>
<feature type="domain" description="RecX second three-helical" evidence="6">
    <location>
        <begin position="82"/>
        <end position="123"/>
    </location>
</feature>
<dbReference type="Pfam" id="PF21981">
    <property type="entry name" value="RecX_HTH3"/>
    <property type="match status" value="1"/>
</dbReference>
<comment type="subcellular location">
    <subcellularLocation>
        <location evidence="1 5">Cytoplasm</location>
    </subcellularLocation>
</comment>
<dbReference type="InterPro" id="IPR053926">
    <property type="entry name" value="RecX_HTH_1st"/>
</dbReference>
<evidence type="ECO:0000313" key="9">
    <source>
        <dbReference type="EMBL" id="TCK80751.1"/>
    </source>
</evidence>
<dbReference type="Pfam" id="PF21982">
    <property type="entry name" value="RecX_HTH1"/>
    <property type="match status" value="1"/>
</dbReference>
<dbReference type="InterPro" id="IPR053925">
    <property type="entry name" value="RecX_HTH_3rd"/>
</dbReference>
<keyword evidence="10" id="KW-1185">Reference proteome</keyword>
<feature type="domain" description="RecX third three-helical" evidence="7">
    <location>
        <begin position="129"/>
        <end position="176"/>
    </location>
</feature>
<dbReference type="Proteomes" id="UP000294616">
    <property type="component" value="Unassembled WGS sequence"/>
</dbReference>
<dbReference type="InterPro" id="IPR036388">
    <property type="entry name" value="WH-like_DNA-bd_sf"/>
</dbReference>
<dbReference type="GO" id="GO:0005737">
    <property type="term" value="C:cytoplasm"/>
    <property type="evidence" value="ECO:0007669"/>
    <property type="project" value="UniProtKB-SubCell"/>
</dbReference>
<gene>
    <name evidence="5" type="primary">recX</name>
    <name evidence="9" type="ORF">C8N28_2503</name>
</gene>
<accession>A0A4V2PX51</accession>
<evidence type="ECO:0000256" key="5">
    <source>
        <dbReference type="HAMAP-Rule" id="MF_01114"/>
    </source>
</evidence>
<evidence type="ECO:0000256" key="4">
    <source>
        <dbReference type="ARBA" id="ARBA00022490"/>
    </source>
</evidence>
<dbReference type="InterPro" id="IPR003783">
    <property type="entry name" value="Regulatory_RecX"/>
</dbReference>
<dbReference type="EMBL" id="SMGO01000003">
    <property type="protein sequence ID" value="TCK80751.1"/>
    <property type="molecule type" value="Genomic_DNA"/>
</dbReference>
<name>A0A4V2PX51_9SPHI</name>
<sequence length="181" mass="21733">MQRISSIFGLRRKIYQFYQMFDQEKQKEIRLTKLQAKKRAENFCAYQERSQQEIRDKLYKWGQYPADVENIIVDLIADNFLNEERFTHAYTSGKFKIKHWGKIKIANGLKFKRIPPRLVNEALNTIDPDEYIHTLTQIIEKKARVLREKEPYKRKIKLAQYAISRGFEKDLIFDILNSNDL</sequence>
<organism evidence="9 10">
    <name type="scientific">Albibacterium bauzanense</name>
    <dbReference type="NCBI Taxonomy" id="653929"/>
    <lineage>
        <taxon>Bacteria</taxon>
        <taxon>Pseudomonadati</taxon>
        <taxon>Bacteroidota</taxon>
        <taxon>Sphingobacteriia</taxon>
        <taxon>Sphingobacteriales</taxon>
        <taxon>Sphingobacteriaceae</taxon>
        <taxon>Albibacterium</taxon>
    </lineage>
</organism>
<evidence type="ECO:0000259" key="8">
    <source>
        <dbReference type="Pfam" id="PF21982"/>
    </source>
</evidence>
<evidence type="ECO:0000259" key="6">
    <source>
        <dbReference type="Pfam" id="PF02631"/>
    </source>
</evidence>
<dbReference type="PANTHER" id="PTHR33602">
    <property type="entry name" value="REGULATORY PROTEIN RECX FAMILY PROTEIN"/>
    <property type="match status" value="1"/>
</dbReference>
<reference evidence="9 10" key="1">
    <citation type="submission" date="2019-03" db="EMBL/GenBank/DDBJ databases">
        <title>Genomic Encyclopedia of Archaeal and Bacterial Type Strains, Phase II (KMG-II): from individual species to whole genera.</title>
        <authorList>
            <person name="Goeker M."/>
        </authorList>
    </citation>
    <scope>NUCLEOTIDE SEQUENCE [LARGE SCALE GENOMIC DNA]</scope>
    <source>
        <strain evidence="9 10">DSM 22554</strain>
    </source>
</reference>
<evidence type="ECO:0000259" key="7">
    <source>
        <dbReference type="Pfam" id="PF21981"/>
    </source>
</evidence>
<dbReference type="PANTHER" id="PTHR33602:SF1">
    <property type="entry name" value="REGULATORY PROTEIN RECX FAMILY PROTEIN"/>
    <property type="match status" value="1"/>
</dbReference>
<dbReference type="GO" id="GO:0006282">
    <property type="term" value="P:regulation of DNA repair"/>
    <property type="evidence" value="ECO:0007669"/>
    <property type="project" value="UniProtKB-UniRule"/>
</dbReference>
<dbReference type="InterPro" id="IPR053924">
    <property type="entry name" value="RecX_HTH_2nd"/>
</dbReference>
<proteinExistence type="inferred from homology"/>